<dbReference type="PANTHER" id="PTHR11709:SF71">
    <property type="entry name" value="OXIDOREDUCTASE TPCJ"/>
    <property type="match status" value="1"/>
</dbReference>
<gene>
    <name evidence="8" type="ORF">AOQ84DRAFT_390003</name>
</gene>
<keyword evidence="9" id="KW-1185">Reference proteome</keyword>
<evidence type="ECO:0000256" key="1">
    <source>
        <dbReference type="ARBA" id="ARBA00010609"/>
    </source>
</evidence>
<dbReference type="InterPro" id="IPR011706">
    <property type="entry name" value="Cu-oxidase_C"/>
</dbReference>
<dbReference type="InterPro" id="IPR033138">
    <property type="entry name" value="Cu_oxidase_CS"/>
</dbReference>
<feature type="domain" description="Plastocyanin-like" evidence="7">
    <location>
        <begin position="121"/>
        <end position="233"/>
    </location>
</feature>
<dbReference type="Pfam" id="PF07732">
    <property type="entry name" value="Cu-oxidase_3"/>
    <property type="match status" value="1"/>
</dbReference>
<dbReference type="CDD" id="cd13854">
    <property type="entry name" value="CuRO_1_MaLCC_like"/>
    <property type="match status" value="1"/>
</dbReference>
<dbReference type="GO" id="GO:0005507">
    <property type="term" value="F:copper ion binding"/>
    <property type="evidence" value="ECO:0007669"/>
    <property type="project" value="InterPro"/>
</dbReference>
<dbReference type="AlphaFoldDB" id="A0A8E2JRG2"/>
<dbReference type="FunFam" id="2.60.40.420:FF:000021">
    <property type="entry name" value="Extracellular dihydrogeodin oxidase/laccase"/>
    <property type="match status" value="1"/>
</dbReference>
<proteinExistence type="inferred from homology"/>
<feature type="domain" description="Plastocyanin-like" evidence="5">
    <location>
        <begin position="242"/>
        <end position="383"/>
    </location>
</feature>
<dbReference type="InterPro" id="IPR008972">
    <property type="entry name" value="Cupredoxin"/>
</dbReference>
<dbReference type="CDD" id="cd13880">
    <property type="entry name" value="CuRO_2_MaLCC_like"/>
    <property type="match status" value="1"/>
</dbReference>
<evidence type="ECO:0000259" key="6">
    <source>
        <dbReference type="Pfam" id="PF07731"/>
    </source>
</evidence>
<evidence type="ECO:0000313" key="9">
    <source>
        <dbReference type="Proteomes" id="UP000250140"/>
    </source>
</evidence>
<name>A0A8E2JRG2_9PEZI</name>
<dbReference type="InterPro" id="IPR011707">
    <property type="entry name" value="Cu-oxidase-like_N"/>
</dbReference>
<dbReference type="Gene3D" id="2.60.40.420">
    <property type="entry name" value="Cupredoxins - blue copper proteins"/>
    <property type="match status" value="3"/>
</dbReference>
<dbReference type="Pfam" id="PF00394">
    <property type="entry name" value="Cu-oxidase"/>
    <property type="match status" value="1"/>
</dbReference>
<organism evidence="8 9">
    <name type="scientific">Glonium stellatum</name>
    <dbReference type="NCBI Taxonomy" id="574774"/>
    <lineage>
        <taxon>Eukaryota</taxon>
        <taxon>Fungi</taxon>
        <taxon>Dikarya</taxon>
        <taxon>Ascomycota</taxon>
        <taxon>Pezizomycotina</taxon>
        <taxon>Dothideomycetes</taxon>
        <taxon>Pleosporomycetidae</taxon>
        <taxon>Gloniales</taxon>
        <taxon>Gloniaceae</taxon>
        <taxon>Glonium</taxon>
    </lineage>
</organism>
<evidence type="ECO:0000259" key="7">
    <source>
        <dbReference type="Pfam" id="PF07732"/>
    </source>
</evidence>
<dbReference type="GO" id="GO:0016491">
    <property type="term" value="F:oxidoreductase activity"/>
    <property type="evidence" value="ECO:0007669"/>
    <property type="project" value="UniProtKB-KW"/>
</dbReference>
<reference evidence="8 9" key="1">
    <citation type="journal article" date="2016" name="Nat. Commun.">
        <title>Ectomycorrhizal ecology is imprinted in the genome of the dominant symbiotic fungus Cenococcum geophilum.</title>
        <authorList>
            <consortium name="DOE Joint Genome Institute"/>
            <person name="Peter M."/>
            <person name="Kohler A."/>
            <person name="Ohm R.A."/>
            <person name="Kuo A."/>
            <person name="Krutzmann J."/>
            <person name="Morin E."/>
            <person name="Arend M."/>
            <person name="Barry K.W."/>
            <person name="Binder M."/>
            <person name="Choi C."/>
            <person name="Clum A."/>
            <person name="Copeland A."/>
            <person name="Grisel N."/>
            <person name="Haridas S."/>
            <person name="Kipfer T."/>
            <person name="LaButti K."/>
            <person name="Lindquist E."/>
            <person name="Lipzen A."/>
            <person name="Maire R."/>
            <person name="Meier B."/>
            <person name="Mihaltcheva S."/>
            <person name="Molinier V."/>
            <person name="Murat C."/>
            <person name="Poggeler S."/>
            <person name="Quandt C.A."/>
            <person name="Sperisen C."/>
            <person name="Tritt A."/>
            <person name="Tisserant E."/>
            <person name="Crous P.W."/>
            <person name="Henrissat B."/>
            <person name="Nehls U."/>
            <person name="Egli S."/>
            <person name="Spatafora J.W."/>
            <person name="Grigoriev I.V."/>
            <person name="Martin F.M."/>
        </authorList>
    </citation>
    <scope>NUCLEOTIDE SEQUENCE [LARGE SCALE GENOMIC DNA]</scope>
    <source>
        <strain evidence="8 9">CBS 207.34</strain>
    </source>
</reference>
<dbReference type="PANTHER" id="PTHR11709">
    <property type="entry name" value="MULTI-COPPER OXIDASE"/>
    <property type="match status" value="1"/>
</dbReference>
<evidence type="ECO:0000256" key="2">
    <source>
        <dbReference type="ARBA" id="ARBA00022723"/>
    </source>
</evidence>
<dbReference type="CDD" id="cd13901">
    <property type="entry name" value="CuRO_3_MaLCC_like"/>
    <property type="match status" value="1"/>
</dbReference>
<dbReference type="FunFam" id="2.60.40.420:FF:000045">
    <property type="entry name" value="Laccase 2"/>
    <property type="match status" value="1"/>
</dbReference>
<dbReference type="EMBL" id="KV749993">
    <property type="protein sequence ID" value="OCL06707.1"/>
    <property type="molecule type" value="Genomic_DNA"/>
</dbReference>
<dbReference type="Pfam" id="PF07731">
    <property type="entry name" value="Cu-oxidase_2"/>
    <property type="match status" value="1"/>
</dbReference>
<keyword evidence="3" id="KW-0560">Oxidoreductase</keyword>
<evidence type="ECO:0000256" key="3">
    <source>
        <dbReference type="ARBA" id="ARBA00023002"/>
    </source>
</evidence>
<keyword evidence="2" id="KW-0479">Metal-binding</keyword>
<dbReference type="InterPro" id="IPR001117">
    <property type="entry name" value="Cu-oxidase_2nd"/>
</dbReference>
<sequence>MKFIDGCRTFLLYLEAFFSSAPSYETFDPQHPLNPASVEFSPESLGYEHPPKFNAPQGPRVHPFVCKYPSLGKEWTGCTTSENRTCWLKGPNGREYNIHTNYEIDFPEGITREYYLELDKMTINGDGIDNTEGKVFNQTYPGPWIQACWGDIIKITVKNNLRYNGTTIHWHGIRQLGTMEMDGVNGVTQCPIAPADNYTYTFRAMQYGTTWYHSHYSLQYGDGALGPMTIYGPSSASYDEGRYPIMMTDWNHRSAFQDFQGELTGPIPRMNSVLINGMGNFAGAFSGLPKFNMSVEKGKKYLLRIINTAVDTTYLFSIDNHNFTVMTADFVPIHPYSVDHILVGIGQRYHVVLDANATGKISNDGNYWIRAVPADGCKGFETGNEPDERQGILRYNASSTSIPTTSRRAFSKACRDEEYGRLKPILPWNVTEIPHGIPKGQDTFDVGRVDTTGKPKKTDSFVRWALGDVPLWLDFANPTINNLGNTTFNPDYVVINEDYPENAWIYLLITAPPSPLTKDPVPKPGKGFVTVAHPIHLHGHDFALLAQSSQPYNKSVPLNLTYVNPPRRDVALLPAGGYLVIAFKADNPGAWLMHCHIAWHASSGLALQILERQNVVAAQMTPSRLAEVNRVCDNWKLWFNNPENHYNKTDFEAFQDDSGI</sequence>
<keyword evidence="4" id="KW-0186">Copper</keyword>
<dbReference type="PROSITE" id="PS00080">
    <property type="entry name" value="MULTICOPPER_OXIDASE2"/>
    <property type="match status" value="1"/>
</dbReference>
<dbReference type="InterPro" id="IPR045087">
    <property type="entry name" value="Cu-oxidase_fam"/>
</dbReference>
<dbReference type="SUPFAM" id="SSF49503">
    <property type="entry name" value="Cupredoxins"/>
    <property type="match status" value="3"/>
</dbReference>
<dbReference type="InterPro" id="IPR002355">
    <property type="entry name" value="Cu_oxidase_Cu_BS"/>
</dbReference>
<accession>A0A8E2JRG2</accession>
<dbReference type="Proteomes" id="UP000250140">
    <property type="component" value="Unassembled WGS sequence"/>
</dbReference>
<dbReference type="OrthoDB" id="2121828at2759"/>
<dbReference type="PROSITE" id="PS00079">
    <property type="entry name" value="MULTICOPPER_OXIDASE1"/>
    <property type="match status" value="1"/>
</dbReference>
<comment type="similarity">
    <text evidence="1">Belongs to the multicopper oxidase family.</text>
</comment>
<protein>
    <submittedName>
        <fullName evidence="8">Laccase-like multicopper oxidase</fullName>
    </submittedName>
</protein>
<evidence type="ECO:0000256" key="4">
    <source>
        <dbReference type="ARBA" id="ARBA00023008"/>
    </source>
</evidence>
<feature type="domain" description="Plastocyanin-like" evidence="6">
    <location>
        <begin position="484"/>
        <end position="613"/>
    </location>
</feature>
<evidence type="ECO:0000313" key="8">
    <source>
        <dbReference type="EMBL" id="OCL06707.1"/>
    </source>
</evidence>
<evidence type="ECO:0000259" key="5">
    <source>
        <dbReference type="Pfam" id="PF00394"/>
    </source>
</evidence>